<name>A0A2Z2HLZ8_9ARCH</name>
<reference evidence="1 2" key="1">
    <citation type="journal article" date="2017" name="Environ. Microbiol.">
        <title>Genome and epigenome of a novel marine Thaumarchaeota strain suggest viral infection, phosphorothioation DNA modification and multiple restriction systems.</title>
        <authorList>
            <person name="Ahlgren N.A."/>
            <person name="Chen Y."/>
            <person name="Needham D.M."/>
            <person name="Parada A.E."/>
            <person name="Sachdeva R."/>
            <person name="Trinh V."/>
            <person name="Chen T."/>
            <person name="Fuhrman J.A."/>
        </authorList>
    </citation>
    <scope>NUCLEOTIDE SEQUENCE [LARGE SCALE GENOMIC DNA]</scope>
    <source>
        <strain evidence="1 2">SPOT01</strain>
    </source>
</reference>
<dbReference type="KEGG" id="nct:NMSP_1129"/>
<dbReference type="Proteomes" id="UP000249949">
    <property type="component" value="Chromosome"/>
</dbReference>
<dbReference type="RefSeq" id="WP_086907801.1">
    <property type="nucleotide sequence ID" value="NZ_CP021324.1"/>
</dbReference>
<accession>A0A2Z2HLZ8</accession>
<sequence length="73" mass="8801">MDSKTDHQKSTLEQFDNYKHLITAEIELLQRILEIRQNFSGSDDLERLVEPIVRRITQIRSEKRLIEKNLFLF</sequence>
<dbReference type="GeneID" id="32901582"/>
<keyword evidence="2" id="KW-1185">Reference proteome</keyword>
<organism evidence="1 2">
    <name type="scientific">Candidatus Nitrosomarinus catalinensis</name>
    <dbReference type="NCBI Taxonomy" id="1898749"/>
    <lineage>
        <taxon>Archaea</taxon>
        <taxon>Nitrososphaerota</taxon>
        <taxon>Nitrososphaeria</taxon>
        <taxon>Nitrosopumilales</taxon>
        <taxon>Nitrosopumilaceae</taxon>
        <taxon>Candidatus Nitrosomarinus</taxon>
    </lineage>
</organism>
<protein>
    <submittedName>
        <fullName evidence="1">Uncharacterized protein</fullName>
    </submittedName>
</protein>
<dbReference type="EMBL" id="CP021324">
    <property type="protein sequence ID" value="ARS64745.1"/>
    <property type="molecule type" value="Genomic_DNA"/>
</dbReference>
<evidence type="ECO:0000313" key="2">
    <source>
        <dbReference type="Proteomes" id="UP000249949"/>
    </source>
</evidence>
<proteinExistence type="predicted"/>
<gene>
    <name evidence="1" type="ORF">NMSP_1129</name>
</gene>
<evidence type="ECO:0000313" key="1">
    <source>
        <dbReference type="EMBL" id="ARS64745.1"/>
    </source>
</evidence>
<dbReference type="AlphaFoldDB" id="A0A2Z2HLZ8"/>